<gene>
    <name evidence="2" type="ORF">PVAP13_1NG087000</name>
</gene>
<reference evidence="2" key="1">
    <citation type="submission" date="2020-05" db="EMBL/GenBank/DDBJ databases">
        <title>WGS assembly of Panicum virgatum.</title>
        <authorList>
            <person name="Lovell J.T."/>
            <person name="Jenkins J."/>
            <person name="Shu S."/>
            <person name="Juenger T.E."/>
            <person name="Schmutz J."/>
        </authorList>
    </citation>
    <scope>NUCLEOTIDE SEQUENCE</scope>
    <source>
        <strain evidence="2">AP13</strain>
    </source>
</reference>
<evidence type="ECO:0000313" key="2">
    <source>
        <dbReference type="EMBL" id="KAG2649123.1"/>
    </source>
</evidence>
<keyword evidence="3" id="KW-1185">Reference proteome</keyword>
<organism evidence="2 3">
    <name type="scientific">Panicum virgatum</name>
    <name type="common">Blackwell switchgrass</name>
    <dbReference type="NCBI Taxonomy" id="38727"/>
    <lineage>
        <taxon>Eukaryota</taxon>
        <taxon>Viridiplantae</taxon>
        <taxon>Streptophyta</taxon>
        <taxon>Embryophyta</taxon>
        <taxon>Tracheophyta</taxon>
        <taxon>Spermatophyta</taxon>
        <taxon>Magnoliopsida</taxon>
        <taxon>Liliopsida</taxon>
        <taxon>Poales</taxon>
        <taxon>Poaceae</taxon>
        <taxon>PACMAD clade</taxon>
        <taxon>Panicoideae</taxon>
        <taxon>Panicodae</taxon>
        <taxon>Paniceae</taxon>
        <taxon>Panicinae</taxon>
        <taxon>Panicum</taxon>
        <taxon>Panicum sect. Hiantes</taxon>
    </lineage>
</organism>
<comment type="caution">
    <text evidence="2">The sequence shown here is derived from an EMBL/GenBank/DDBJ whole genome shotgun (WGS) entry which is preliminary data.</text>
</comment>
<evidence type="ECO:0000256" key="1">
    <source>
        <dbReference type="ARBA" id="ARBA00008468"/>
    </source>
</evidence>
<dbReference type="PANTHER" id="PTHR47882:SF1">
    <property type="entry name" value="BIOGENESIS OF LYSOSOME-RELATED ORGANELLES COMPLEX 1 SUBUNIT 2"/>
    <property type="match status" value="1"/>
</dbReference>
<dbReference type="EMBL" id="CM029038">
    <property type="protein sequence ID" value="KAG2649123.1"/>
    <property type="molecule type" value="Genomic_DNA"/>
</dbReference>
<dbReference type="AlphaFoldDB" id="A0A8T0WW90"/>
<evidence type="ECO:0008006" key="4">
    <source>
        <dbReference type="Google" id="ProtNLM"/>
    </source>
</evidence>
<dbReference type="Pfam" id="PF10046">
    <property type="entry name" value="BLOC1_2"/>
    <property type="match status" value="1"/>
</dbReference>
<name>A0A8T0WW90_PANVG</name>
<dbReference type="InterPro" id="IPR019269">
    <property type="entry name" value="BLOC1_su2"/>
</dbReference>
<sequence>MNDRVAQEYSNYGDVASGLRVFVEQLNKKSRGFDEYVSQIDAIDQQVTEFEAVVSMLDKHVALLEKKVKSAYHISSSTQ</sequence>
<dbReference type="Proteomes" id="UP000823388">
    <property type="component" value="Chromosome 1N"/>
</dbReference>
<evidence type="ECO:0000313" key="3">
    <source>
        <dbReference type="Proteomes" id="UP000823388"/>
    </source>
</evidence>
<proteinExistence type="inferred from homology"/>
<accession>A0A8T0WW90</accession>
<comment type="similarity">
    <text evidence="1">Belongs to the BLOC1S2 family.</text>
</comment>
<dbReference type="PANTHER" id="PTHR47882">
    <property type="entry name" value="BIOGENESIS OF LYSOSOME-RELATED ORGANELLES COMPLEX 1 SUBUNIT 2"/>
    <property type="match status" value="1"/>
</dbReference>
<protein>
    <recommendedName>
        <fullName evidence="4">Biogenesis of lysosome-related organelles complex 1 subunit 2</fullName>
    </recommendedName>
</protein>